<dbReference type="InterPro" id="IPR004839">
    <property type="entry name" value="Aminotransferase_I/II_large"/>
</dbReference>
<organism evidence="5 6">
    <name type="scientific">Amycolatopsis orientalis</name>
    <name type="common">Nocardia orientalis</name>
    <dbReference type="NCBI Taxonomy" id="31958"/>
    <lineage>
        <taxon>Bacteria</taxon>
        <taxon>Bacillati</taxon>
        <taxon>Actinomycetota</taxon>
        <taxon>Actinomycetes</taxon>
        <taxon>Pseudonocardiales</taxon>
        <taxon>Pseudonocardiaceae</taxon>
        <taxon>Amycolatopsis</taxon>
    </lineage>
</organism>
<dbReference type="KEGG" id="aori:SD37_10295"/>
<dbReference type="STRING" id="31958.SD37_10295"/>
<evidence type="ECO:0000256" key="2">
    <source>
        <dbReference type="ARBA" id="ARBA00022898"/>
    </source>
</evidence>
<sequence>MIGLSSEAVHRQGGDLRGLDRDTCLDLSTCVNLYGPPPAVREVLHDLDVRRLRPHPYEAESSFRAGYAEHLAVDPSLLVPGRGITEFIHILTRLLPRDRIAVVTPDYTDSIRRVVNHLPPIPGEIDTVGSRLDRIATGMARYDYVLVSNPNNPLGLHVPVAELAEVCRMNPRSTLVVDEAYVDFLEGGQRSMASTDLSNVVVLTSPNKVLGMAGVRMGALWTRDARLRQVIADERLNWPLSFLDSAVVIAALRDSAWVEWTRARLLDGARVLEALLDRRFGGVVKGTPVHYRFVASEDPVRDHAELVRSGVVVRVFDGDQAGRVPGLRVTTPTDEDLPKLIDALAMRAGGA</sequence>
<dbReference type="InterPro" id="IPR015424">
    <property type="entry name" value="PyrdxlP-dep_Trfase"/>
</dbReference>
<dbReference type="PANTHER" id="PTHR42885:SF1">
    <property type="entry name" value="THREONINE-PHOSPHATE DECARBOXYLASE"/>
    <property type="match status" value="1"/>
</dbReference>
<protein>
    <recommendedName>
        <fullName evidence="4">Aminotransferase class I/classII large domain-containing protein</fullName>
    </recommendedName>
</protein>
<name>A0A193BUU4_AMYOR</name>
<evidence type="ECO:0000256" key="1">
    <source>
        <dbReference type="ARBA" id="ARBA00001933"/>
    </source>
</evidence>
<dbReference type="GO" id="GO:0017000">
    <property type="term" value="P:antibiotic biosynthetic process"/>
    <property type="evidence" value="ECO:0007669"/>
    <property type="project" value="UniProtKB-KW"/>
</dbReference>
<dbReference type="EMBL" id="CP016174">
    <property type="protein sequence ID" value="ANN15991.1"/>
    <property type="molecule type" value="Genomic_DNA"/>
</dbReference>
<proteinExistence type="predicted"/>
<dbReference type="Pfam" id="PF00155">
    <property type="entry name" value="Aminotran_1_2"/>
    <property type="match status" value="1"/>
</dbReference>
<dbReference type="InterPro" id="IPR015421">
    <property type="entry name" value="PyrdxlP-dep_Trfase_major"/>
</dbReference>
<evidence type="ECO:0000259" key="4">
    <source>
        <dbReference type="Pfam" id="PF00155"/>
    </source>
</evidence>
<evidence type="ECO:0000313" key="5">
    <source>
        <dbReference type="EMBL" id="ANN15991.1"/>
    </source>
</evidence>
<dbReference type="SUPFAM" id="SSF53383">
    <property type="entry name" value="PLP-dependent transferases"/>
    <property type="match status" value="1"/>
</dbReference>
<gene>
    <name evidence="5" type="ORF">SD37_10295</name>
</gene>
<dbReference type="Gene3D" id="3.90.1150.10">
    <property type="entry name" value="Aspartate Aminotransferase, domain 1"/>
    <property type="match status" value="1"/>
</dbReference>
<dbReference type="Gene3D" id="3.40.640.10">
    <property type="entry name" value="Type I PLP-dependent aspartate aminotransferase-like (Major domain)"/>
    <property type="match status" value="1"/>
</dbReference>
<dbReference type="CDD" id="cd00609">
    <property type="entry name" value="AAT_like"/>
    <property type="match status" value="1"/>
</dbReference>
<dbReference type="InterPro" id="IPR015422">
    <property type="entry name" value="PyrdxlP-dep_Trfase_small"/>
</dbReference>
<reference evidence="5 6" key="1">
    <citation type="journal article" date="2015" name="Genome Announc.">
        <title>Draft Genome Sequence of Norvancomycin-Producing Strain Amycolatopsis orientalis CPCC200066.</title>
        <authorList>
            <person name="Lei X."/>
            <person name="Yuan F."/>
            <person name="Shi Y."/>
            <person name="Li X."/>
            <person name="Wang L."/>
            <person name="Hong B."/>
        </authorList>
    </citation>
    <scope>NUCLEOTIDE SEQUENCE [LARGE SCALE GENOMIC DNA]</scope>
    <source>
        <strain evidence="5 6">B-37</strain>
    </source>
</reference>
<dbReference type="GO" id="GO:0030170">
    <property type="term" value="F:pyridoxal phosphate binding"/>
    <property type="evidence" value="ECO:0007669"/>
    <property type="project" value="InterPro"/>
</dbReference>
<dbReference type="RefSeq" id="WP_044851001.1">
    <property type="nucleotide sequence ID" value="NZ_CP016174.1"/>
</dbReference>
<keyword evidence="3" id="KW-0045">Antibiotic biosynthesis</keyword>
<evidence type="ECO:0000256" key="3">
    <source>
        <dbReference type="ARBA" id="ARBA00023194"/>
    </source>
</evidence>
<keyword evidence="2" id="KW-0663">Pyridoxal phosphate</keyword>
<accession>A0A193BUU4</accession>
<comment type="cofactor">
    <cofactor evidence="1">
        <name>pyridoxal 5'-phosphate</name>
        <dbReference type="ChEBI" id="CHEBI:597326"/>
    </cofactor>
</comment>
<keyword evidence="6" id="KW-1185">Reference proteome</keyword>
<dbReference type="AlphaFoldDB" id="A0A193BUU4"/>
<dbReference type="Proteomes" id="UP000093695">
    <property type="component" value="Chromosome"/>
</dbReference>
<dbReference type="PANTHER" id="PTHR42885">
    <property type="entry name" value="HISTIDINOL-PHOSPHATE AMINOTRANSFERASE-RELATED"/>
    <property type="match status" value="1"/>
</dbReference>
<feature type="domain" description="Aminotransferase class I/classII large" evidence="4">
    <location>
        <begin position="24"/>
        <end position="344"/>
    </location>
</feature>
<evidence type="ECO:0000313" key="6">
    <source>
        <dbReference type="Proteomes" id="UP000093695"/>
    </source>
</evidence>